<evidence type="ECO:0000313" key="2">
    <source>
        <dbReference type="EMBL" id="MBP3954202.1"/>
    </source>
</evidence>
<accession>A0ABS5BKH1</accession>
<keyword evidence="3" id="KW-1185">Reference proteome</keyword>
<name>A0ABS5BKH1_9BACT</name>
<keyword evidence="1" id="KW-0472">Membrane</keyword>
<proteinExistence type="predicted"/>
<feature type="transmembrane region" description="Helical" evidence="1">
    <location>
        <begin position="170"/>
        <end position="192"/>
    </location>
</feature>
<feature type="transmembrane region" description="Helical" evidence="1">
    <location>
        <begin position="91"/>
        <end position="110"/>
    </location>
</feature>
<protein>
    <submittedName>
        <fullName evidence="2">Uncharacterized protein</fullName>
    </submittedName>
</protein>
<dbReference type="RefSeq" id="WP_210652345.1">
    <property type="nucleotide sequence ID" value="NZ_JAGKQQ010000001.1"/>
</dbReference>
<dbReference type="Proteomes" id="UP000676565">
    <property type="component" value="Unassembled WGS sequence"/>
</dbReference>
<feature type="transmembrane region" description="Helical" evidence="1">
    <location>
        <begin position="122"/>
        <end position="150"/>
    </location>
</feature>
<keyword evidence="1" id="KW-1133">Transmembrane helix</keyword>
<feature type="transmembrane region" description="Helical" evidence="1">
    <location>
        <begin position="239"/>
        <end position="257"/>
    </location>
</feature>
<organism evidence="2 3">
    <name type="scientific">Gemmata palustris</name>
    <dbReference type="NCBI Taxonomy" id="2822762"/>
    <lineage>
        <taxon>Bacteria</taxon>
        <taxon>Pseudomonadati</taxon>
        <taxon>Planctomycetota</taxon>
        <taxon>Planctomycetia</taxon>
        <taxon>Gemmatales</taxon>
        <taxon>Gemmataceae</taxon>
        <taxon>Gemmata</taxon>
    </lineage>
</organism>
<comment type="caution">
    <text evidence="2">The sequence shown here is derived from an EMBL/GenBank/DDBJ whole genome shotgun (WGS) entry which is preliminary data.</text>
</comment>
<keyword evidence="1" id="KW-0812">Transmembrane</keyword>
<evidence type="ECO:0000256" key="1">
    <source>
        <dbReference type="SAM" id="Phobius"/>
    </source>
</evidence>
<sequence length="261" mass="27474">MGNAWILHLVILTLVSSFIGAIVLRASLRAANVMIRGGRRRVAAVPLPSLDWSITLLMIANVLNFVINWGVTQFVTDLAFINPADIIDTAFASALVSLPFNVLVLVLVLMGGLPTTFPRACLIVLFQVLFSVIFGVVAVALALGVVFLAWSLGVGGGPNAVKDLAQNPVVIAGIIAGVVLTGIGLAVGLAQLEERGDRNTRAPRGAEPTRAQAVPVAPARVHLAPETGSEPDRGQTQPVTVLMLLAMVFGMLIFGLTKFRS</sequence>
<reference evidence="2 3" key="1">
    <citation type="submission" date="2021-04" db="EMBL/GenBank/DDBJ databases">
        <authorList>
            <person name="Ivanova A."/>
        </authorList>
    </citation>
    <scope>NUCLEOTIDE SEQUENCE [LARGE SCALE GENOMIC DNA]</scope>
    <source>
        <strain evidence="2 3">G18</strain>
    </source>
</reference>
<dbReference type="EMBL" id="JAGKQQ010000001">
    <property type="protein sequence ID" value="MBP3954202.1"/>
    <property type="molecule type" value="Genomic_DNA"/>
</dbReference>
<evidence type="ECO:0000313" key="3">
    <source>
        <dbReference type="Proteomes" id="UP000676565"/>
    </source>
</evidence>
<feature type="transmembrane region" description="Helical" evidence="1">
    <location>
        <begin position="49"/>
        <end position="71"/>
    </location>
</feature>
<gene>
    <name evidence="2" type="ORF">J8F10_02680</name>
</gene>
<feature type="transmembrane region" description="Helical" evidence="1">
    <location>
        <begin position="6"/>
        <end position="28"/>
    </location>
</feature>